<gene>
    <name evidence="4" type="ORF">UAS_01697</name>
</gene>
<organism evidence="4 5">
    <name type="scientific">Enterococcus asini ATCC 700915</name>
    <dbReference type="NCBI Taxonomy" id="1158606"/>
    <lineage>
        <taxon>Bacteria</taxon>
        <taxon>Bacillati</taxon>
        <taxon>Bacillota</taxon>
        <taxon>Bacilli</taxon>
        <taxon>Lactobacillales</taxon>
        <taxon>Enterococcaceae</taxon>
        <taxon>Enterococcus</taxon>
    </lineage>
</organism>
<dbReference type="eggNOG" id="COG1657">
    <property type="taxonomic scope" value="Bacteria"/>
</dbReference>
<dbReference type="PANTHER" id="PTHR34491">
    <property type="entry name" value="A-TYPE INCLUSION PROTEIN, PUTATIVE-RELATED"/>
    <property type="match status" value="1"/>
</dbReference>
<feature type="region of interest" description="Disordered" evidence="2">
    <location>
        <begin position="1587"/>
        <end position="1606"/>
    </location>
</feature>
<keyword evidence="3" id="KW-0812">Transmembrane</keyword>
<feature type="compositionally biased region" description="Low complexity" evidence="2">
    <location>
        <begin position="36"/>
        <end position="71"/>
    </location>
</feature>
<keyword evidence="1" id="KW-0175">Coiled coil</keyword>
<dbReference type="PATRIC" id="fig|1158606.3.peg.1647"/>
<dbReference type="eggNOG" id="COG3064">
    <property type="taxonomic scope" value="Bacteria"/>
</dbReference>
<dbReference type="GeneID" id="78365074"/>
<dbReference type="OrthoDB" id="411361at2"/>
<keyword evidence="5" id="KW-1185">Reference proteome</keyword>
<dbReference type="STRING" id="57732.RU94_GL001960"/>
<dbReference type="RefSeq" id="WP_010754329.1">
    <property type="nucleotide sequence ID" value="NZ_ASVU01000001.1"/>
</dbReference>
<feature type="compositionally biased region" description="Polar residues" evidence="2">
    <location>
        <begin position="1594"/>
        <end position="1604"/>
    </location>
</feature>
<comment type="caution">
    <text evidence="4">The sequence shown here is derived from an EMBL/GenBank/DDBJ whole genome shotgun (WGS) entry which is preliminary data.</text>
</comment>
<dbReference type="SUPFAM" id="SSF48239">
    <property type="entry name" value="Terpenoid cyclases/Protein prenyltransferases"/>
    <property type="match status" value="2"/>
</dbReference>
<protein>
    <recommendedName>
        <fullName evidence="6">DUF4430 domain-containing protein</fullName>
    </recommendedName>
</protein>
<feature type="transmembrane region" description="Helical" evidence="3">
    <location>
        <begin position="1646"/>
        <end position="1668"/>
    </location>
</feature>
<dbReference type="Proteomes" id="UP000013777">
    <property type="component" value="Unassembled WGS sequence"/>
</dbReference>
<dbReference type="PANTHER" id="PTHR34491:SF74">
    <property type="entry name" value="DUF4456 DOMAIN-CONTAINING PROTEIN"/>
    <property type="match status" value="1"/>
</dbReference>
<evidence type="ECO:0000256" key="2">
    <source>
        <dbReference type="SAM" id="MobiDB-lite"/>
    </source>
</evidence>
<feature type="region of interest" description="Disordered" evidence="2">
    <location>
        <begin position="30"/>
        <end position="84"/>
    </location>
</feature>
<reference evidence="4 5" key="1">
    <citation type="submission" date="2013-02" db="EMBL/GenBank/DDBJ databases">
        <title>The Genome Sequence of Enterococcus asini ATCC_700915.</title>
        <authorList>
            <consortium name="The Broad Institute Genome Sequencing Platform"/>
            <consortium name="The Broad Institute Genome Sequencing Center for Infectious Disease"/>
            <person name="Earl A.M."/>
            <person name="Gilmore M.S."/>
            <person name="Lebreton F."/>
            <person name="Walker B."/>
            <person name="Young S.K."/>
            <person name="Zeng Q."/>
            <person name="Gargeya S."/>
            <person name="Fitzgerald M."/>
            <person name="Haas B."/>
            <person name="Abouelleil A."/>
            <person name="Alvarado L."/>
            <person name="Arachchi H.M."/>
            <person name="Berlin A.M."/>
            <person name="Chapman S.B."/>
            <person name="Dewar J."/>
            <person name="Goldberg J."/>
            <person name="Griggs A."/>
            <person name="Gujja S."/>
            <person name="Hansen M."/>
            <person name="Howarth C."/>
            <person name="Imamovic A."/>
            <person name="Larimer J."/>
            <person name="McCowan C."/>
            <person name="Murphy C."/>
            <person name="Neiman D."/>
            <person name="Pearson M."/>
            <person name="Priest M."/>
            <person name="Roberts A."/>
            <person name="Saif S."/>
            <person name="Shea T."/>
            <person name="Sisk P."/>
            <person name="Sykes S."/>
            <person name="Wortman J."/>
            <person name="Nusbaum C."/>
            <person name="Birren B."/>
        </authorList>
    </citation>
    <scope>NUCLEOTIDE SEQUENCE [LARGE SCALE GENOMIC DNA]</scope>
    <source>
        <strain evidence="4 5">ATCC 700915</strain>
    </source>
</reference>
<keyword evidence="3" id="KW-0472">Membrane</keyword>
<keyword evidence="3" id="KW-1133">Transmembrane helix</keyword>
<evidence type="ECO:0000313" key="5">
    <source>
        <dbReference type="Proteomes" id="UP000013777"/>
    </source>
</evidence>
<evidence type="ECO:0008006" key="6">
    <source>
        <dbReference type="Google" id="ProtNLM"/>
    </source>
</evidence>
<feature type="compositionally biased region" description="Polar residues" evidence="2">
    <location>
        <begin position="72"/>
        <end position="84"/>
    </location>
</feature>
<dbReference type="HOGENOM" id="CLU_241755_0_0_9"/>
<evidence type="ECO:0000256" key="3">
    <source>
        <dbReference type="SAM" id="Phobius"/>
    </source>
</evidence>
<proteinExistence type="predicted"/>
<evidence type="ECO:0000313" key="4">
    <source>
        <dbReference type="EMBL" id="EOH86006.1"/>
    </source>
</evidence>
<dbReference type="EMBL" id="AJAP01000016">
    <property type="protein sequence ID" value="EOH86006.1"/>
    <property type="molecule type" value="Genomic_DNA"/>
</dbReference>
<dbReference type="eggNOG" id="COG2340">
    <property type="taxonomic scope" value="Bacteria"/>
</dbReference>
<name>R2RZP2_9ENTE</name>
<sequence>MKKLVQGLAATLLLGQVVVNNGVAVYAAQTSDTEKTSATITTGTTASEAATETTSSSAVATTATSATSPSENEQAATSTSEAPTVSQRVQALIDEIGALKLDELKAKDQSRVNELIERYNQLSAAEKAQVTNAQTLQEAAASLQKLMDQSKATSTKTITLSVEKFVLGQGYVVAPMEVQLTTEMNYAQVLDDVFAKQGLQYSHTGTLGSNFYLSGIENADNGQTKVPQELVDFSGNDALKNATNQFGSTLREFSYTPMSGWLYSVNNDFPGVGMGSKKPQDGDVFRVQFSLVGYGSDLGNGGTGTLAIANKMALTKKIGEINQDAAAWQAQGDAYQKAYEFAMTQLTDLTASQDLVDQALAGLENPVTTPEENPVEAVKQMIQALGAITDLAQKQQVQAARAAYDALAEAQQEQVGKALVEQLVAAEKKISQLEDQAAATKVSEQIAALPAVDQLQLSDQAKVTQAKTAYDALSDPQKKLVTNYATLQGAVAKMASLQKSQDVAAALKRASQNIEARGSIGEWSALAMSRSGYPASEAMRTAAYKDLAQEIIRVNGNYGSNSGQAPWTDAERQAIGILSLGGDPTNISGFNLIKLMAQEDLTGTINNQIFGLIVLSAKDYQIKAQNEQITRLLNALVGAQLKDGGWALYGNDGDIDVTGMALGALAPYRDQKAVATAIEQGIAFLQKNLTGDADFYVDRWYSEGPNANSQAQAILGLAACGEDLTSKNYTKENGQNPVTRLLEFQTENGGFKWMLSDETDDPRATDQAAHGLSQFLFQQNNQGSIYDFDKNPVTALPQDGDAAAAQKVTDLINALPAPAEVTLKDQAAINQASSEYKLLTEAAKKLLTPEVLKKLQSCQERLYQLESDQEAVDYVQKSLDYLKLLDQMHMWSLSYESFVTNTRNSYEALTKAQKALISGEDLAILVKAEKVMEQLKAAEKELKEVEAAIKNLPEASDLTVTDLEKASAVVEKYNELSEELKARLSSDSVKKIQAISQRVTELKADLAKAQPVIKGIDALPKLSDLSLKDRGQITSIRDSYTKLTKAQKALVTNYATLTAAEKRLQELMTQQASYTKVLDETNQYVLGLFKNYQPNFTNEWLMMDLARNGYDVNSPLFKTYYENVVNYIQGVKGELHKVKYTEYSRLALALTALGKDAQDVGGYNLFDALSDFQKVTYQGINGPIFALLAVDSRKDYHFTKPAGVKEATTREKLIDYILQNELATGGWTLYGKTMSVDLTGMALQALAPYQKDSRVATATNRALTALSKAQNASGTFGNTTTENVEEVAQVITALTALGINPVEDQRFVKQYDLITALKSFHIASSGFMHVLPGGDSNGGGAPGAVDGIATEQGMYALISYDRFLKQANSLYNMNDVPVEADQQAVNRVAAQIKALGKITSLDQRNIVASARSAYEGLTATQQNLLDNKVYQQLLQAEKTIAKLVAEAEEAQKQADNQAAAGKVSLAISQLPEPALIRLQDEGQVALVRKAYNQLSHAAQGLVTNLAKLTAVEAALQHLKQGENTIQPKPVVDTPSTEKNPGHGGNSQMSVVTKGSGATPFIKGGTQIAPVTATSGQSQPGTIKNIQGTRGGQVAGNQAATSKQNTKAKEKATNEGWQFAGESYQPDANKAHKKAAAKKSENQQVSVFVKVGGLITLGTAAGATGFWFWKKRG</sequence>
<feature type="coiled-coil region" evidence="1">
    <location>
        <begin position="925"/>
        <end position="983"/>
    </location>
</feature>
<feature type="region of interest" description="Disordered" evidence="2">
    <location>
        <begin position="1521"/>
        <end position="1549"/>
    </location>
</feature>
<evidence type="ECO:0000256" key="1">
    <source>
        <dbReference type="SAM" id="Coils"/>
    </source>
</evidence>
<feature type="coiled-coil region" evidence="1">
    <location>
        <begin position="1433"/>
        <end position="1460"/>
    </location>
</feature>
<dbReference type="Gene3D" id="1.50.10.20">
    <property type="match status" value="2"/>
</dbReference>
<dbReference type="InterPro" id="IPR008930">
    <property type="entry name" value="Terpenoid_cyclase/PrenylTrfase"/>
</dbReference>
<accession>R2RZP2</accession>
<feature type="coiled-coil region" evidence="1">
    <location>
        <begin position="416"/>
        <end position="443"/>
    </location>
</feature>